<dbReference type="Proteomes" id="UP001589891">
    <property type="component" value="Unassembled WGS sequence"/>
</dbReference>
<evidence type="ECO:0000259" key="11">
    <source>
        <dbReference type="SMART" id="SM00990"/>
    </source>
</evidence>
<feature type="domain" description="VRR-NUC" evidence="11">
    <location>
        <begin position="432"/>
        <end position="546"/>
    </location>
</feature>
<gene>
    <name evidence="12" type="ORF">ACFFGX_20120</name>
</gene>
<keyword evidence="9" id="KW-0460">Magnesium</keyword>
<reference evidence="12 13" key="1">
    <citation type="submission" date="2024-09" db="EMBL/GenBank/DDBJ databases">
        <authorList>
            <person name="Sun Q."/>
            <person name="Mori K."/>
        </authorList>
    </citation>
    <scope>NUCLEOTIDE SEQUENCE [LARGE SCALE GENOMIC DNA]</scope>
    <source>
        <strain evidence="12 13">NCAIM B.01794</strain>
    </source>
</reference>
<comment type="cofactor">
    <cofactor evidence="2">
        <name>Mn(2+)</name>
        <dbReference type="ChEBI" id="CHEBI:29035"/>
    </cofactor>
</comment>
<dbReference type="Gene3D" id="3.40.1350.10">
    <property type="match status" value="1"/>
</dbReference>
<evidence type="ECO:0000256" key="3">
    <source>
        <dbReference type="ARBA" id="ARBA00001946"/>
    </source>
</evidence>
<dbReference type="InterPro" id="IPR011856">
    <property type="entry name" value="tRNA_endonuc-like_dom_sf"/>
</dbReference>
<accession>A0ABV6SQF0</accession>
<evidence type="ECO:0000256" key="9">
    <source>
        <dbReference type="ARBA" id="ARBA00022842"/>
    </source>
</evidence>
<keyword evidence="7" id="KW-0479">Metal-binding</keyword>
<keyword evidence="13" id="KW-1185">Reference proteome</keyword>
<comment type="cofactor">
    <cofactor evidence="3">
        <name>Mg(2+)</name>
        <dbReference type="ChEBI" id="CHEBI:18420"/>
    </cofactor>
</comment>
<dbReference type="InterPro" id="IPR014883">
    <property type="entry name" value="VRR_NUC"/>
</dbReference>
<keyword evidence="6" id="KW-0540">Nuclease</keyword>
<keyword evidence="10" id="KW-0464">Manganese</keyword>
<dbReference type="InterPro" id="IPR049125">
    <property type="entry name" value="FAN1-like_WH"/>
</dbReference>
<name>A0ABV6SQF0_AZOPA</name>
<evidence type="ECO:0000256" key="8">
    <source>
        <dbReference type="ARBA" id="ARBA00022801"/>
    </source>
</evidence>
<dbReference type="InterPro" id="IPR040603">
    <property type="entry name" value="FAN1_SAP_bact"/>
</dbReference>
<evidence type="ECO:0000313" key="12">
    <source>
        <dbReference type="EMBL" id="MFC0711752.1"/>
    </source>
</evidence>
<dbReference type="Pfam" id="PF08774">
    <property type="entry name" value="VRR_NUC"/>
    <property type="match status" value="1"/>
</dbReference>
<dbReference type="Pfam" id="PF21315">
    <property type="entry name" value="FAN1_HTH"/>
    <property type="match status" value="1"/>
</dbReference>
<comment type="caution">
    <text evidence="12">The sequence shown here is derived from an EMBL/GenBank/DDBJ whole genome shotgun (WGS) entry which is preliminary data.</text>
</comment>
<comment type="similarity">
    <text evidence="4">Belongs to the FAN1 family.</text>
</comment>
<evidence type="ECO:0000256" key="5">
    <source>
        <dbReference type="ARBA" id="ARBA00012029"/>
    </source>
</evidence>
<organism evidence="12 13">
    <name type="scientific">Azorhizophilus paspali</name>
    <name type="common">Azotobacter paspali</name>
    <dbReference type="NCBI Taxonomy" id="69963"/>
    <lineage>
        <taxon>Bacteria</taxon>
        <taxon>Pseudomonadati</taxon>
        <taxon>Pseudomonadota</taxon>
        <taxon>Gammaproteobacteria</taxon>
        <taxon>Pseudomonadales</taxon>
        <taxon>Pseudomonadaceae</taxon>
        <taxon>Azorhizophilus</taxon>
    </lineage>
</organism>
<dbReference type="EMBL" id="JBHLSS010000130">
    <property type="protein sequence ID" value="MFC0711752.1"/>
    <property type="molecule type" value="Genomic_DNA"/>
</dbReference>
<evidence type="ECO:0000256" key="1">
    <source>
        <dbReference type="ARBA" id="ARBA00000983"/>
    </source>
</evidence>
<dbReference type="SMART" id="SM00990">
    <property type="entry name" value="VRR_NUC"/>
    <property type="match status" value="1"/>
</dbReference>
<protein>
    <recommendedName>
        <fullName evidence="5">phosphodiesterase I</fullName>
        <ecNumber evidence="5">3.1.4.1</ecNumber>
    </recommendedName>
</protein>
<evidence type="ECO:0000256" key="7">
    <source>
        <dbReference type="ARBA" id="ARBA00022723"/>
    </source>
</evidence>
<proteinExistence type="inferred from homology"/>
<dbReference type="PANTHER" id="PTHR15749:SF4">
    <property type="entry name" value="FANCONI-ASSOCIATED NUCLEASE 1"/>
    <property type="match status" value="1"/>
</dbReference>
<comment type="catalytic activity">
    <reaction evidence="1">
        <text>Hydrolytically removes 5'-nucleotides successively from the 3'-hydroxy termini of 3'-hydroxy-terminated oligonucleotides.</text>
        <dbReference type="EC" id="3.1.4.1"/>
    </reaction>
</comment>
<evidence type="ECO:0000256" key="2">
    <source>
        <dbReference type="ARBA" id="ARBA00001936"/>
    </source>
</evidence>
<evidence type="ECO:0000256" key="6">
    <source>
        <dbReference type="ARBA" id="ARBA00022722"/>
    </source>
</evidence>
<sequence>MTDTRSISPRSLADPFYYLANFQQVLDWVGASHGDLLDVAERVFLERFSLLPRASRALLVRMVMRKGSLFRSGRLSYGEIGCPLRAAGPLIELGWVDDAPRLVLEELFDLLTRIEIAQAFGLPAGLTKTALLAHLRPGHEEARCLADWCPQLGERVLHLRVDGMCERLRLMFFGNLRQNWSEFVLADLGIHRYERVAFSRESRAFHCRWEVDAYLHLHGCRERFEAGERVSDVLVDISTAPYANAWLESRRGQLMLRLARQFEREGRLSEALRLYSCNRHPGARERVIRVLERCGQPEAAFELAMSAADAAESEEESQQLERILLRLRRTLGLEVPARRKAAAFERLDLLLPRSEDPVELVVLRQLSRPDVPVHYVENALIGSLFGLLCWEALFAPLPGAFFHPFHGAPADLGRADFLARRADLFERCLGLLERDGHVRAIHHTFREKHGLRSPFVAWELLDEALLTQALACIPGAHLRLFFERILRDIPANRSGLPDLIQFWPAERRYRMIEVKGPGDRLRDNQRRWLDYAVAHGLPVAVCHVRWAEEGPG</sequence>
<dbReference type="EC" id="3.1.4.1" evidence="5"/>
<dbReference type="PANTHER" id="PTHR15749">
    <property type="entry name" value="FANCONI-ASSOCIATED NUCLEASE 1"/>
    <property type="match status" value="1"/>
</dbReference>
<dbReference type="Pfam" id="PF18081">
    <property type="entry name" value="FANC_SAP"/>
    <property type="match status" value="1"/>
</dbReference>
<dbReference type="InterPro" id="IPR033315">
    <property type="entry name" value="Fan1-like"/>
</dbReference>
<dbReference type="RefSeq" id="WP_376948756.1">
    <property type="nucleotide sequence ID" value="NZ_CP171449.1"/>
</dbReference>
<keyword evidence="8" id="KW-0378">Hydrolase</keyword>
<evidence type="ECO:0000256" key="10">
    <source>
        <dbReference type="ARBA" id="ARBA00023211"/>
    </source>
</evidence>
<evidence type="ECO:0000256" key="4">
    <source>
        <dbReference type="ARBA" id="ARBA00005533"/>
    </source>
</evidence>
<evidence type="ECO:0000313" key="13">
    <source>
        <dbReference type="Proteomes" id="UP001589891"/>
    </source>
</evidence>